<dbReference type="WBParaSite" id="jg10770">
    <property type="protein sequence ID" value="jg10770"/>
    <property type="gene ID" value="jg10770"/>
</dbReference>
<keyword evidence="1" id="KW-1185">Reference proteome</keyword>
<organism evidence="1 2">
    <name type="scientific">Ditylenchus dipsaci</name>
    <dbReference type="NCBI Taxonomy" id="166011"/>
    <lineage>
        <taxon>Eukaryota</taxon>
        <taxon>Metazoa</taxon>
        <taxon>Ecdysozoa</taxon>
        <taxon>Nematoda</taxon>
        <taxon>Chromadorea</taxon>
        <taxon>Rhabditida</taxon>
        <taxon>Tylenchina</taxon>
        <taxon>Tylenchomorpha</taxon>
        <taxon>Sphaerularioidea</taxon>
        <taxon>Anguinidae</taxon>
        <taxon>Anguininae</taxon>
        <taxon>Ditylenchus</taxon>
    </lineage>
</organism>
<dbReference type="Proteomes" id="UP000887574">
    <property type="component" value="Unplaced"/>
</dbReference>
<sequence>MPPSNLKDVVMRNIDDACLHKYLSTFNFYKHLDAETINSLSSTAYVQAQIWVGNYEAAFFACCEAAGPIEQLILKILFNNNQNTLSQNIYNALEEGPDPFIGYWPKTNQRLLTFLKALHNMNNPIQALFEVDQYYQLKTDLVQDNFTLQYFKEKLHAKETLLYTFQWKRFSLILFGNMKAAKKALQTGVKTVIVLLEEESNKMFDLVEEIKKLCLTDSTRMPLSDFKTYLSHFKLQFYGRNTDLINLVCIKHTAQHLKADPSPIADIMDVLRPAAVRKSRRFRKT</sequence>
<dbReference type="AlphaFoldDB" id="A0A915CPC6"/>
<name>A0A915CPC6_9BILA</name>
<protein>
    <submittedName>
        <fullName evidence="2">Uncharacterized protein</fullName>
    </submittedName>
</protein>
<proteinExistence type="predicted"/>
<accession>A0A915CPC6</accession>
<evidence type="ECO:0000313" key="1">
    <source>
        <dbReference type="Proteomes" id="UP000887574"/>
    </source>
</evidence>
<reference evidence="2" key="1">
    <citation type="submission" date="2022-11" db="UniProtKB">
        <authorList>
            <consortium name="WormBaseParasite"/>
        </authorList>
    </citation>
    <scope>IDENTIFICATION</scope>
</reference>
<evidence type="ECO:0000313" key="2">
    <source>
        <dbReference type="WBParaSite" id="jg10770"/>
    </source>
</evidence>